<feature type="region of interest" description="Disordered" evidence="1">
    <location>
        <begin position="36"/>
        <end position="130"/>
    </location>
</feature>
<name>A0A1H1TIK0_9ACTN</name>
<sequence>MLRGVSTPAAGWFPDPAGRPDSYRWWDGAAWTHYLTDDPTGPAPIDSTDAEALRTPAVPPASTPSTGGAPADPSPLDQPHSSDQQPQSPHRRLAQAEAQPIPSAAQRTRRQMPPGYEFSRPERASRRPSRRLSPVVALIAALLVGAVGVAAVVKTRTEASSLLQPPPPVSSAELAKIRVEFDESTRVVTAKPLQVTMPGAPYETSETPGAGYGVFKPGAVESSLIVQKDYNGKGDPWVGVVAAGVYGPEQTGKDVETTAERVFQELADSGYDGMKISIKNATSKKLKGYQVDGWIATGDIHYKEKGIKSTYDIVSVLVIDGGSGQHVGWLTSRPNKSTASAKAAVAASIKSIKIN</sequence>
<dbReference type="AlphaFoldDB" id="A0A1H1TIK0"/>
<keyword evidence="2" id="KW-1133">Transmembrane helix</keyword>
<keyword evidence="2" id="KW-0472">Membrane</keyword>
<protein>
    <recommendedName>
        <fullName evidence="3">DUF2510 domain-containing protein</fullName>
    </recommendedName>
</protein>
<evidence type="ECO:0000256" key="1">
    <source>
        <dbReference type="SAM" id="MobiDB-lite"/>
    </source>
</evidence>
<accession>A0A1H1TIK0</accession>
<dbReference type="InterPro" id="IPR018929">
    <property type="entry name" value="DUF2510"/>
</dbReference>
<evidence type="ECO:0000256" key="2">
    <source>
        <dbReference type="SAM" id="Phobius"/>
    </source>
</evidence>
<evidence type="ECO:0000313" key="4">
    <source>
        <dbReference type="EMBL" id="SDS60063.1"/>
    </source>
</evidence>
<gene>
    <name evidence="4" type="ORF">SAMN04489812_2409</name>
</gene>
<dbReference type="Proteomes" id="UP000199103">
    <property type="component" value="Chromosome I"/>
</dbReference>
<dbReference type="STRING" id="630515.SAMN04489812_2409"/>
<evidence type="ECO:0000259" key="3">
    <source>
        <dbReference type="Pfam" id="PF10708"/>
    </source>
</evidence>
<dbReference type="Pfam" id="PF10708">
    <property type="entry name" value="DUF2510"/>
    <property type="match status" value="1"/>
</dbReference>
<feature type="transmembrane region" description="Helical" evidence="2">
    <location>
        <begin position="132"/>
        <end position="153"/>
    </location>
</feature>
<dbReference type="EMBL" id="LT629772">
    <property type="protein sequence ID" value="SDS60063.1"/>
    <property type="molecule type" value="Genomic_DNA"/>
</dbReference>
<keyword evidence="5" id="KW-1185">Reference proteome</keyword>
<proteinExistence type="predicted"/>
<dbReference type="OrthoDB" id="5244233at2"/>
<feature type="compositionally biased region" description="Low complexity" evidence="1">
    <location>
        <begin position="74"/>
        <end position="88"/>
    </location>
</feature>
<reference evidence="4 5" key="1">
    <citation type="submission" date="2016-10" db="EMBL/GenBank/DDBJ databases">
        <authorList>
            <person name="de Groot N.N."/>
        </authorList>
    </citation>
    <scope>NUCLEOTIDE SEQUENCE [LARGE SCALE GENOMIC DNA]</scope>
    <source>
        <strain evidence="4 5">DSM 21800</strain>
    </source>
</reference>
<organism evidence="4 5">
    <name type="scientific">Microlunatus soli</name>
    <dbReference type="NCBI Taxonomy" id="630515"/>
    <lineage>
        <taxon>Bacteria</taxon>
        <taxon>Bacillati</taxon>
        <taxon>Actinomycetota</taxon>
        <taxon>Actinomycetes</taxon>
        <taxon>Propionibacteriales</taxon>
        <taxon>Propionibacteriaceae</taxon>
        <taxon>Microlunatus</taxon>
    </lineage>
</organism>
<keyword evidence="2" id="KW-0812">Transmembrane</keyword>
<feature type="domain" description="DUF2510" evidence="3">
    <location>
        <begin position="10"/>
        <end position="43"/>
    </location>
</feature>
<evidence type="ECO:0000313" key="5">
    <source>
        <dbReference type="Proteomes" id="UP000199103"/>
    </source>
</evidence>